<dbReference type="InterPro" id="IPR036397">
    <property type="entry name" value="RNaseH_sf"/>
</dbReference>
<dbReference type="CDD" id="cd06145">
    <property type="entry name" value="REX1_like"/>
    <property type="match status" value="1"/>
</dbReference>
<dbReference type="GO" id="GO:0004527">
    <property type="term" value="F:exonuclease activity"/>
    <property type="evidence" value="ECO:0007669"/>
    <property type="project" value="UniProtKB-KW"/>
</dbReference>
<dbReference type="PANTHER" id="PTHR12801">
    <property type="entry name" value="RNA EXONUCLEASE REXO1 / RECO3 FAMILY MEMBER-RELATED"/>
    <property type="match status" value="1"/>
</dbReference>
<name>A0A1Y6L4I1_ZYMTR</name>
<dbReference type="InterPro" id="IPR013520">
    <property type="entry name" value="Ribonucl_H"/>
</dbReference>
<feature type="compositionally biased region" description="Basic and acidic residues" evidence="5">
    <location>
        <begin position="678"/>
        <end position="687"/>
    </location>
</feature>
<feature type="domain" description="Exonuclease" evidence="6">
    <location>
        <begin position="433"/>
        <end position="615"/>
    </location>
</feature>
<feature type="region of interest" description="Disordered" evidence="5">
    <location>
        <begin position="108"/>
        <end position="128"/>
    </location>
</feature>
<feature type="compositionally biased region" description="Polar residues" evidence="5">
    <location>
        <begin position="36"/>
        <end position="54"/>
    </location>
</feature>
<keyword evidence="4" id="KW-0269">Exonuclease</keyword>
<evidence type="ECO:0000256" key="1">
    <source>
        <dbReference type="ARBA" id="ARBA00006357"/>
    </source>
</evidence>
<dbReference type="GO" id="GO:0003676">
    <property type="term" value="F:nucleic acid binding"/>
    <property type="evidence" value="ECO:0007669"/>
    <property type="project" value="InterPro"/>
</dbReference>
<evidence type="ECO:0000256" key="3">
    <source>
        <dbReference type="ARBA" id="ARBA00022801"/>
    </source>
</evidence>
<evidence type="ECO:0000313" key="8">
    <source>
        <dbReference type="Proteomes" id="UP000215453"/>
    </source>
</evidence>
<proteinExistence type="inferred from homology"/>
<dbReference type="InterPro" id="IPR034922">
    <property type="entry name" value="REX1-like_exo"/>
</dbReference>
<dbReference type="InterPro" id="IPR012337">
    <property type="entry name" value="RNaseH-like_sf"/>
</dbReference>
<feature type="compositionally biased region" description="Basic and acidic residues" evidence="5">
    <location>
        <begin position="634"/>
        <end position="652"/>
    </location>
</feature>
<dbReference type="InterPro" id="IPR047021">
    <property type="entry name" value="REXO1/3/4-like"/>
</dbReference>
<sequence>MVWTTTNLFKGIDCPAGIKCTLTSCIYTHHTPAEPASNQHASPANLAKPSNTSHDAAEPATKRRKITYETLAEKPPSRADLIRNQLAAVKSAVKPADKQGVQSAVTPPVTLTKPISPPQANAKPTKLAATPTKAANSTSAMPIAATKAPANNVKPAVEETLNPRLIANDPAGHQKRLVFLKALHVEMVRLNTKVRETVTADMAPTVVLTEQFMIKLALDEEEKCAREQPSVYSNVIKQRISGLRKMTIDDWMIYVKTLHAKPEPLPAKKQNPKAIVTGLEPDQEPLILPHLLADQKTLAAYGYVPVPPSPEEAAQCAAAVEASGNYETCERCAARFRMFPDRNADGALTSGGSCRYHPNRLVTPPSSKGDRELAPKEKFFPCCNEKAGYPGCTTSEDHVFKTTSAGRLAAILPFINTPDNPAPAKDKHGRTPPAVTFDCEMGYTTYGLELIRLTAVSWPSGEQLLDILVRPLGAIIDLNSRFSGVFPEHFQNAIPYEEWKESPPSNSDPTILPIVDHPRRARELLCSFLTPTTPLMGHAIDNDLNTVRLCHPTIVDTIVCFPHPRGLPFRFGLRMLTQRHLGRSIQTGGDRGHDSLEDARATGDLVRVKVGQKWKMMQSAGWTLSNSQLVPPVKKQEKTYDERLEDVVREENEATGETATSGAGQKRKKEVMAESESEGGRGHESRSEAVNPKRR</sequence>
<dbReference type="GO" id="GO:0005634">
    <property type="term" value="C:nucleus"/>
    <property type="evidence" value="ECO:0007669"/>
    <property type="project" value="TreeGrafter"/>
</dbReference>
<dbReference type="PANTHER" id="PTHR12801:SF112">
    <property type="entry name" value="RNA EXONUCLEASE 3"/>
    <property type="match status" value="1"/>
</dbReference>
<reference evidence="7 8" key="1">
    <citation type="submission" date="2016-10" db="EMBL/GenBank/DDBJ databases">
        <authorList>
            <person name="Varghese N."/>
        </authorList>
    </citation>
    <scope>NUCLEOTIDE SEQUENCE [LARGE SCALE GENOMIC DNA]</scope>
</reference>
<protein>
    <recommendedName>
        <fullName evidence="6">Exonuclease domain-containing protein</fullName>
    </recommendedName>
</protein>
<evidence type="ECO:0000256" key="4">
    <source>
        <dbReference type="ARBA" id="ARBA00022839"/>
    </source>
</evidence>
<keyword evidence="3" id="KW-0378">Hydrolase</keyword>
<feature type="region of interest" description="Disordered" evidence="5">
    <location>
        <begin position="632"/>
        <end position="695"/>
    </location>
</feature>
<organism evidence="7 8">
    <name type="scientific">Zymoseptoria tritici ST99CH_1A5</name>
    <dbReference type="NCBI Taxonomy" id="1276529"/>
    <lineage>
        <taxon>Eukaryota</taxon>
        <taxon>Fungi</taxon>
        <taxon>Dikarya</taxon>
        <taxon>Ascomycota</taxon>
        <taxon>Pezizomycotina</taxon>
        <taxon>Dothideomycetes</taxon>
        <taxon>Dothideomycetidae</taxon>
        <taxon>Mycosphaerellales</taxon>
        <taxon>Mycosphaerellaceae</taxon>
        <taxon>Zymoseptoria</taxon>
    </lineage>
</organism>
<evidence type="ECO:0000256" key="2">
    <source>
        <dbReference type="ARBA" id="ARBA00022722"/>
    </source>
</evidence>
<evidence type="ECO:0000256" key="5">
    <source>
        <dbReference type="SAM" id="MobiDB-lite"/>
    </source>
</evidence>
<keyword evidence="2" id="KW-0540">Nuclease</keyword>
<evidence type="ECO:0000313" key="7">
    <source>
        <dbReference type="EMBL" id="SMY19403.1"/>
    </source>
</evidence>
<evidence type="ECO:0000259" key="6">
    <source>
        <dbReference type="SMART" id="SM00479"/>
    </source>
</evidence>
<dbReference type="AlphaFoldDB" id="A0A1Y6L4I1"/>
<dbReference type="Gene3D" id="3.30.420.10">
    <property type="entry name" value="Ribonuclease H-like superfamily/Ribonuclease H"/>
    <property type="match status" value="1"/>
</dbReference>
<comment type="similarity">
    <text evidence="1">Belongs to the REXO1/REXO3 family.</text>
</comment>
<dbReference type="Proteomes" id="UP000215453">
    <property type="component" value="Chromosome 1"/>
</dbReference>
<dbReference type="SUPFAM" id="SSF53098">
    <property type="entry name" value="Ribonuclease H-like"/>
    <property type="match status" value="1"/>
</dbReference>
<accession>A0A1Y6L4I1</accession>
<gene>
    <name evidence="7" type="ORF">ZT1A5_G838</name>
</gene>
<feature type="region of interest" description="Disordered" evidence="5">
    <location>
        <begin position="34"/>
        <end position="70"/>
    </location>
</feature>
<dbReference type="SMART" id="SM00479">
    <property type="entry name" value="EXOIII"/>
    <property type="match status" value="1"/>
</dbReference>
<dbReference type="EMBL" id="LT882676">
    <property type="protein sequence ID" value="SMY19403.1"/>
    <property type="molecule type" value="Genomic_DNA"/>
</dbReference>